<protein>
    <submittedName>
        <fullName evidence="1">Uncharacterized protein</fullName>
    </submittedName>
</protein>
<organism evidence="1 2">
    <name type="scientific">Bauhinia variegata</name>
    <name type="common">Purple orchid tree</name>
    <name type="synonym">Phanera variegata</name>
    <dbReference type="NCBI Taxonomy" id="167791"/>
    <lineage>
        <taxon>Eukaryota</taxon>
        <taxon>Viridiplantae</taxon>
        <taxon>Streptophyta</taxon>
        <taxon>Embryophyta</taxon>
        <taxon>Tracheophyta</taxon>
        <taxon>Spermatophyta</taxon>
        <taxon>Magnoliopsida</taxon>
        <taxon>eudicotyledons</taxon>
        <taxon>Gunneridae</taxon>
        <taxon>Pentapetalae</taxon>
        <taxon>rosids</taxon>
        <taxon>fabids</taxon>
        <taxon>Fabales</taxon>
        <taxon>Fabaceae</taxon>
        <taxon>Cercidoideae</taxon>
        <taxon>Cercideae</taxon>
        <taxon>Bauhiniinae</taxon>
        <taxon>Bauhinia</taxon>
    </lineage>
</organism>
<reference evidence="1 2" key="1">
    <citation type="journal article" date="2022" name="DNA Res.">
        <title>Chromosomal-level genome assembly of the orchid tree Bauhinia variegata (Leguminosae; Cercidoideae) supports the allotetraploid origin hypothesis of Bauhinia.</title>
        <authorList>
            <person name="Zhong Y."/>
            <person name="Chen Y."/>
            <person name="Zheng D."/>
            <person name="Pang J."/>
            <person name="Liu Y."/>
            <person name="Luo S."/>
            <person name="Meng S."/>
            <person name="Qian L."/>
            <person name="Wei D."/>
            <person name="Dai S."/>
            <person name="Zhou R."/>
        </authorList>
    </citation>
    <scope>NUCLEOTIDE SEQUENCE [LARGE SCALE GENOMIC DNA]</scope>
    <source>
        <strain evidence="1">BV-YZ2020</strain>
    </source>
</reference>
<gene>
    <name evidence="1" type="ORF">L6164_020009</name>
</gene>
<dbReference type="Proteomes" id="UP000828941">
    <property type="component" value="Chromosome 8"/>
</dbReference>
<name>A0ACB9MVR8_BAUVA</name>
<comment type="caution">
    <text evidence="1">The sequence shown here is derived from an EMBL/GenBank/DDBJ whole genome shotgun (WGS) entry which is preliminary data.</text>
</comment>
<evidence type="ECO:0000313" key="2">
    <source>
        <dbReference type="Proteomes" id="UP000828941"/>
    </source>
</evidence>
<evidence type="ECO:0000313" key="1">
    <source>
        <dbReference type="EMBL" id="KAI4327564.1"/>
    </source>
</evidence>
<dbReference type="EMBL" id="CM039433">
    <property type="protein sequence ID" value="KAI4327564.1"/>
    <property type="molecule type" value="Genomic_DNA"/>
</dbReference>
<proteinExistence type="predicted"/>
<sequence length="394" mass="44046">MVDNQTRPSEFAMFVSLSPVLGAVYNTDSDQNDVNVGDDFVLNIDPSLLIDLDKVAIGEEIAEGSQSVIHEGWYESNPVAIKIMSPHKASEATTEIKERFQREINTLSKTKHENIVTFVGACVDPMMVLLTERVKGGSLQQYLNNIFPRTLDLDLSLTFALDISRAMEYLRGNGIMHRDLHTGNLLLTEDKKHVIVADFGLAREEALNKMMTAEAGTYRWMAPEVMSKEPLPKGKKKCYDHKADVYSFAFVLWSLINNKKPFGGMPGIFAAYAAAAKNKRPSLDEIPEDIVPLLQSCWAEDPMQRPEFVEIRETLTKIFPKRFPTVTPPPCNLIKTENINGHSTQAQGKCPTPQTPGPNNSVASVAEEKKKNKLKCLFPSFFRCFRALLPNLAL</sequence>
<accession>A0ACB9MVR8</accession>
<keyword evidence="2" id="KW-1185">Reference proteome</keyword>